<dbReference type="CDD" id="cd13399">
    <property type="entry name" value="Slt35-like"/>
    <property type="match status" value="1"/>
</dbReference>
<accession>A0A6J4RMT6</accession>
<evidence type="ECO:0000313" key="3">
    <source>
        <dbReference type="EMBL" id="CAA9477265.1"/>
    </source>
</evidence>
<dbReference type="Gene3D" id="1.10.530.10">
    <property type="match status" value="1"/>
</dbReference>
<sequence>MTARARTIVIAVVALLALGATGLVLGASHGPNQAPSPSPSPEPGATATPTPAPTAGDPLPEPEARLPRGPRTLAADLAATSARLDGAIDRWRAEGDPSRGGPPEDVTLLALRQQRIYRELTDDRALFRRVLARAPRTLRPEIRDNVLARRELGLITSVRRGPTPKVRVGPPQPADVLRRHYRAAWRRFQVGPPLLAAVNFVESAFGKLRNRSISGAQGPMQFIPSTWRAYGLGGDIQDPRDAILGAANYLHASGAPGDERRALYSYNPSRDYVSAVSRYARRIRADPRAFYAYYAWQVYAGGRRLTGPGK</sequence>
<feature type="compositionally biased region" description="Low complexity" evidence="1">
    <location>
        <begin position="43"/>
        <end position="58"/>
    </location>
</feature>
<dbReference type="InterPro" id="IPR008258">
    <property type="entry name" value="Transglycosylase_SLT_dom_1"/>
</dbReference>
<evidence type="ECO:0000256" key="1">
    <source>
        <dbReference type="SAM" id="MobiDB-lite"/>
    </source>
</evidence>
<dbReference type="InterPro" id="IPR023346">
    <property type="entry name" value="Lysozyme-like_dom_sf"/>
</dbReference>
<reference evidence="3" key="1">
    <citation type="submission" date="2020-02" db="EMBL/GenBank/DDBJ databases">
        <authorList>
            <person name="Meier V. D."/>
        </authorList>
    </citation>
    <scope>NUCLEOTIDE SEQUENCE</scope>
    <source>
        <strain evidence="3">AVDCRST_MAG30</strain>
    </source>
</reference>
<proteinExistence type="predicted"/>
<name>A0A6J4RMT6_9ACTN</name>
<dbReference type="AlphaFoldDB" id="A0A6J4RMT6"/>
<dbReference type="Pfam" id="PF01464">
    <property type="entry name" value="SLT"/>
    <property type="match status" value="1"/>
</dbReference>
<feature type="domain" description="Transglycosylase SLT" evidence="2">
    <location>
        <begin position="183"/>
        <end position="271"/>
    </location>
</feature>
<feature type="region of interest" description="Disordered" evidence="1">
    <location>
        <begin position="29"/>
        <end position="68"/>
    </location>
</feature>
<evidence type="ECO:0000259" key="2">
    <source>
        <dbReference type="Pfam" id="PF01464"/>
    </source>
</evidence>
<dbReference type="SUPFAM" id="SSF53955">
    <property type="entry name" value="Lysozyme-like"/>
    <property type="match status" value="1"/>
</dbReference>
<dbReference type="EMBL" id="CADCVS010000091">
    <property type="protein sequence ID" value="CAA9477265.1"/>
    <property type="molecule type" value="Genomic_DNA"/>
</dbReference>
<organism evidence="3">
    <name type="scientific">uncultured Solirubrobacteraceae bacterium</name>
    <dbReference type="NCBI Taxonomy" id="1162706"/>
    <lineage>
        <taxon>Bacteria</taxon>
        <taxon>Bacillati</taxon>
        <taxon>Actinomycetota</taxon>
        <taxon>Thermoleophilia</taxon>
        <taxon>Solirubrobacterales</taxon>
        <taxon>Solirubrobacteraceae</taxon>
        <taxon>environmental samples</taxon>
    </lineage>
</organism>
<protein>
    <submittedName>
        <fullName evidence="3">GH23</fullName>
    </submittedName>
</protein>
<gene>
    <name evidence="3" type="ORF">AVDCRST_MAG30-552</name>
</gene>